<proteinExistence type="inferred from homology"/>
<evidence type="ECO:0000313" key="12">
    <source>
        <dbReference type="EMBL" id="ACU65273.1"/>
    </source>
</evidence>
<dbReference type="GO" id="GO:0005829">
    <property type="term" value="C:cytosol"/>
    <property type="evidence" value="ECO:0007669"/>
    <property type="project" value="TreeGrafter"/>
</dbReference>
<dbReference type="InterPro" id="IPR027417">
    <property type="entry name" value="P-loop_NTPase"/>
</dbReference>
<dbReference type="InterPro" id="IPR020588">
    <property type="entry name" value="RecA_ATP-bd"/>
</dbReference>
<keyword evidence="4 10" id="KW-0227">DNA damage</keyword>
<reference evidence="12" key="1">
    <citation type="submission" date="2009-04" db="EMBL/GenBank/DDBJ databases">
        <title>Degradation of BPA by Pseudomonas putida W2 and sequencing and analysis of the corresponding plasmid.</title>
        <authorList>
            <person name="Jia L."/>
            <person name="Li J."/>
            <person name="Wang X."/>
        </authorList>
    </citation>
    <scope>NUCLEOTIDE SEQUENCE</scope>
    <source>
        <strain evidence="12">W2</strain>
        <plasmid evidence="12">pW2</plasmid>
    </source>
</reference>
<sequence length="247" mass="26317">MNEQRNKALQAALGQIEKQFGKGAVMRMGEHERQAIPAISTGSMGLDIALGIGGLPKGRIVEIYGPESSGKTTLTLSVIAEAQRQGATCAFVDAEHALDPDYAGKLGVNVDDLLVSQPDTGEQALEITDMLVRSNAVDVIIVDSVAALVPKAEIEGEMGDAHVVVSLVLVCAYQVAVQRHVIAQQRVGDDALAAAEIFARVARLHSWSLDAEFLPINGTVQRIEVERVMREDRQCGDGVADAIVGHM</sequence>
<evidence type="ECO:0000256" key="6">
    <source>
        <dbReference type="ARBA" id="ARBA00023125"/>
    </source>
</evidence>
<comment type="similarity">
    <text evidence="1 10">Belongs to the RecA family.</text>
</comment>
<dbReference type="GO" id="GO:0006310">
    <property type="term" value="P:DNA recombination"/>
    <property type="evidence" value="ECO:0007669"/>
    <property type="project" value="UniProtKB-KW"/>
</dbReference>
<keyword evidence="3 10" id="KW-0547">Nucleotide-binding</keyword>
<protein>
    <recommendedName>
        <fullName evidence="2">Protein RecA</fullName>
    </recommendedName>
</protein>
<dbReference type="InterPro" id="IPR003593">
    <property type="entry name" value="AAA+_ATPase"/>
</dbReference>
<keyword evidence="12" id="KW-0614">Plasmid</keyword>
<evidence type="ECO:0000256" key="7">
    <source>
        <dbReference type="ARBA" id="ARBA00023172"/>
    </source>
</evidence>
<dbReference type="AlphaFoldDB" id="C7T573"/>
<evidence type="ECO:0000256" key="10">
    <source>
        <dbReference type="RuleBase" id="RU004527"/>
    </source>
</evidence>
<feature type="domain" description="RecA family profile 1" evidence="11">
    <location>
        <begin position="35"/>
        <end position="247"/>
    </location>
</feature>
<organism evidence="12">
    <name type="scientific">Pseudomonas putida</name>
    <name type="common">Arthrobacter siderocapsulatus</name>
    <dbReference type="NCBI Taxonomy" id="303"/>
    <lineage>
        <taxon>Bacteria</taxon>
        <taxon>Pseudomonadati</taxon>
        <taxon>Pseudomonadota</taxon>
        <taxon>Gammaproteobacteria</taxon>
        <taxon>Pseudomonadales</taxon>
        <taxon>Pseudomonadaceae</taxon>
        <taxon>Pseudomonas</taxon>
    </lineage>
</organism>
<dbReference type="InterPro" id="IPR013765">
    <property type="entry name" value="DNA_recomb/repair_RecA"/>
</dbReference>
<evidence type="ECO:0000256" key="9">
    <source>
        <dbReference type="ARBA" id="ARBA00023236"/>
    </source>
</evidence>
<dbReference type="PROSITE" id="PS50162">
    <property type="entry name" value="RECA_2"/>
    <property type="match status" value="1"/>
</dbReference>
<dbReference type="EMBL" id="FJ948173">
    <property type="protein sequence ID" value="ACU65273.1"/>
    <property type="molecule type" value="Genomic_DNA"/>
</dbReference>
<evidence type="ECO:0000256" key="3">
    <source>
        <dbReference type="ARBA" id="ARBA00022741"/>
    </source>
</evidence>
<dbReference type="Pfam" id="PF00154">
    <property type="entry name" value="RecA_N"/>
    <property type="match status" value="1"/>
</dbReference>
<dbReference type="SMART" id="SM00382">
    <property type="entry name" value="AAA"/>
    <property type="match status" value="1"/>
</dbReference>
<dbReference type="PRINTS" id="PR00142">
    <property type="entry name" value="RECA"/>
</dbReference>
<evidence type="ECO:0000256" key="1">
    <source>
        <dbReference type="ARBA" id="ARBA00009391"/>
    </source>
</evidence>
<name>C7T573_PSEPU</name>
<keyword evidence="7 10" id="KW-0233">DNA recombination</keyword>
<dbReference type="PANTHER" id="PTHR45900">
    <property type="entry name" value="RECA"/>
    <property type="match status" value="1"/>
</dbReference>
<dbReference type="Gene3D" id="3.40.50.300">
    <property type="entry name" value="P-loop containing nucleotide triphosphate hydrolases"/>
    <property type="match status" value="1"/>
</dbReference>
<evidence type="ECO:0000256" key="2">
    <source>
        <dbReference type="ARBA" id="ARBA00015553"/>
    </source>
</evidence>
<dbReference type="GO" id="GO:0006281">
    <property type="term" value="P:DNA repair"/>
    <property type="evidence" value="ECO:0007669"/>
    <property type="project" value="UniProtKB-KW"/>
</dbReference>
<dbReference type="GO" id="GO:0005524">
    <property type="term" value="F:ATP binding"/>
    <property type="evidence" value="ECO:0007669"/>
    <property type="project" value="UniProtKB-KW"/>
</dbReference>
<accession>C7T573</accession>
<keyword evidence="9" id="KW-0742">SOS response</keyword>
<dbReference type="GO" id="GO:0003697">
    <property type="term" value="F:single-stranded DNA binding"/>
    <property type="evidence" value="ECO:0007669"/>
    <property type="project" value="InterPro"/>
</dbReference>
<keyword evidence="6 10" id="KW-0238">DNA-binding</keyword>
<dbReference type="GO" id="GO:0009432">
    <property type="term" value="P:SOS response"/>
    <property type="evidence" value="ECO:0007669"/>
    <property type="project" value="UniProtKB-KW"/>
</dbReference>
<evidence type="ECO:0000256" key="4">
    <source>
        <dbReference type="ARBA" id="ARBA00022763"/>
    </source>
</evidence>
<keyword evidence="5 10" id="KW-0067">ATP-binding</keyword>
<geneLocation type="plasmid" evidence="12">
    <name>pW2</name>
</geneLocation>
<evidence type="ECO:0000256" key="5">
    <source>
        <dbReference type="ARBA" id="ARBA00022840"/>
    </source>
</evidence>
<dbReference type="InterPro" id="IPR049428">
    <property type="entry name" value="RecA-like_N"/>
</dbReference>
<dbReference type="PANTHER" id="PTHR45900:SF1">
    <property type="entry name" value="MITOCHONDRIAL DNA REPAIR PROTEIN RECA HOMOLOG-RELATED"/>
    <property type="match status" value="1"/>
</dbReference>
<evidence type="ECO:0000259" key="11">
    <source>
        <dbReference type="PROSITE" id="PS50162"/>
    </source>
</evidence>
<dbReference type="SUPFAM" id="SSF52540">
    <property type="entry name" value="P-loop containing nucleoside triphosphate hydrolases"/>
    <property type="match status" value="1"/>
</dbReference>
<dbReference type="GO" id="GO:0140664">
    <property type="term" value="F:ATP-dependent DNA damage sensor activity"/>
    <property type="evidence" value="ECO:0007669"/>
    <property type="project" value="InterPro"/>
</dbReference>
<keyword evidence="8" id="KW-0234">DNA repair</keyword>
<evidence type="ECO:0000256" key="8">
    <source>
        <dbReference type="ARBA" id="ARBA00023204"/>
    </source>
</evidence>